<sequence>MASAGGHGDDGDSGRRPPADPALGSNHKDEVEAAANQRRVEDDGGEFYSLRSWGELVRRWLRRDDGDDDDDSFFAMPAWRGCAPATATAATRRRARDRGDDDSSFALAAWRRCTLATPTSTAATTRRARARGVMGVPVTAPASTVRSDASTSKSEPTSTVRDDASASASSTDSAPKSASLLRHDASGTYSAPKSASPNAPVLPFTAASDAATAFKSMPPDAYAAIHALILACSKTSDSASASPPMPPEAYAALHSLMLACSKASNTASASAPPMPPEAYAALHALVLACSKASDTASASPPPPPDAHALAFTDLLSSSTRLATSLTNSQVSLAAPADHLAHSMSILAEKIVEGSNGLEEAAANVKNAASTLLVAADNPKASEELAGESRDLAARILQLIHDVEDQAREDAAGAKFTDQDVLPGCEQCADRSCLCPWLFGSCTSPSGGCSTSQPRRAVDEKQETLRDKWTTFFTFSMPASLAVLPLLEKHISQGYSALLGYSYGAIFFSAAAGLLLSMNATADSDVQVARYLGNLMPFFWKSYTHKTQLTEFRGGYEKGAEGK</sequence>
<dbReference type="Proteomes" id="UP000007752">
    <property type="component" value="Chromosome 1"/>
</dbReference>
<keyword evidence="2" id="KW-0472">Membrane</keyword>
<evidence type="ECO:0000256" key="2">
    <source>
        <dbReference type="SAM" id="Phobius"/>
    </source>
</evidence>
<proteinExistence type="predicted"/>
<feature type="transmembrane region" description="Helical" evidence="2">
    <location>
        <begin position="498"/>
        <end position="517"/>
    </location>
</feature>
<keyword evidence="2" id="KW-1133">Transmembrane helix</keyword>
<feature type="compositionally biased region" description="Polar residues" evidence="1">
    <location>
        <begin position="141"/>
        <end position="156"/>
    </location>
</feature>
<evidence type="ECO:0000256" key="1">
    <source>
        <dbReference type="SAM" id="MobiDB-lite"/>
    </source>
</evidence>
<feature type="region of interest" description="Disordered" evidence="1">
    <location>
        <begin position="1"/>
        <end position="41"/>
    </location>
</feature>
<gene>
    <name evidence="3" type="ORF">OsJ_04381</name>
</gene>
<name>B9EVB1_ORYSJ</name>
<reference evidence="3" key="1">
    <citation type="journal article" date="2005" name="PLoS Biol.">
        <title>The genomes of Oryza sativa: a history of duplications.</title>
        <authorList>
            <person name="Yu J."/>
            <person name="Wang J."/>
            <person name="Lin W."/>
            <person name="Li S."/>
            <person name="Li H."/>
            <person name="Zhou J."/>
            <person name="Ni P."/>
            <person name="Dong W."/>
            <person name="Hu S."/>
            <person name="Zeng C."/>
            <person name="Zhang J."/>
            <person name="Zhang Y."/>
            <person name="Li R."/>
            <person name="Xu Z."/>
            <person name="Li S."/>
            <person name="Li X."/>
            <person name="Zheng H."/>
            <person name="Cong L."/>
            <person name="Lin L."/>
            <person name="Yin J."/>
            <person name="Geng J."/>
            <person name="Li G."/>
            <person name="Shi J."/>
            <person name="Liu J."/>
            <person name="Lv H."/>
            <person name="Li J."/>
            <person name="Wang J."/>
            <person name="Deng Y."/>
            <person name="Ran L."/>
            <person name="Shi X."/>
            <person name="Wang X."/>
            <person name="Wu Q."/>
            <person name="Li C."/>
            <person name="Ren X."/>
            <person name="Wang J."/>
            <person name="Wang X."/>
            <person name="Li D."/>
            <person name="Liu D."/>
            <person name="Zhang X."/>
            <person name="Ji Z."/>
            <person name="Zhao W."/>
            <person name="Sun Y."/>
            <person name="Zhang Z."/>
            <person name="Bao J."/>
            <person name="Han Y."/>
            <person name="Dong L."/>
            <person name="Ji J."/>
            <person name="Chen P."/>
            <person name="Wu S."/>
            <person name="Liu J."/>
            <person name="Xiao Y."/>
            <person name="Bu D."/>
            <person name="Tan J."/>
            <person name="Yang L."/>
            <person name="Ye C."/>
            <person name="Zhang J."/>
            <person name="Xu J."/>
            <person name="Zhou Y."/>
            <person name="Yu Y."/>
            <person name="Zhang B."/>
            <person name="Zhuang S."/>
            <person name="Wei H."/>
            <person name="Liu B."/>
            <person name="Lei M."/>
            <person name="Yu H."/>
            <person name="Li Y."/>
            <person name="Xu H."/>
            <person name="Wei S."/>
            <person name="He X."/>
            <person name="Fang L."/>
            <person name="Zhang Z."/>
            <person name="Zhang Y."/>
            <person name="Huang X."/>
            <person name="Su Z."/>
            <person name="Tong W."/>
            <person name="Li J."/>
            <person name="Tong Z."/>
            <person name="Li S."/>
            <person name="Ye J."/>
            <person name="Wang L."/>
            <person name="Fang L."/>
            <person name="Lei T."/>
            <person name="Chen C."/>
            <person name="Chen H."/>
            <person name="Xu Z."/>
            <person name="Li H."/>
            <person name="Huang H."/>
            <person name="Zhang F."/>
            <person name="Xu H."/>
            <person name="Li N."/>
            <person name="Zhao C."/>
            <person name="Li S."/>
            <person name="Dong L."/>
            <person name="Huang Y."/>
            <person name="Li L."/>
            <person name="Xi Y."/>
            <person name="Qi Q."/>
            <person name="Li W."/>
            <person name="Zhang B."/>
            <person name="Hu W."/>
            <person name="Zhang Y."/>
            <person name="Tian X."/>
            <person name="Jiao Y."/>
            <person name="Liang X."/>
            <person name="Jin J."/>
            <person name="Gao L."/>
            <person name="Zheng W."/>
            <person name="Hao B."/>
            <person name="Liu S."/>
            <person name="Wang W."/>
            <person name="Yuan L."/>
            <person name="Cao M."/>
            <person name="McDermott J."/>
            <person name="Samudrala R."/>
            <person name="Wang J."/>
            <person name="Wong G.K."/>
            <person name="Yang H."/>
        </authorList>
    </citation>
    <scope>NUCLEOTIDE SEQUENCE [LARGE SCALE GENOMIC DNA]</scope>
</reference>
<accession>B9EVB1</accession>
<reference evidence="3" key="2">
    <citation type="submission" date="2008-12" db="EMBL/GenBank/DDBJ databases">
        <title>Improved gene annotation of the rice (Oryza sativa) genomes.</title>
        <authorList>
            <person name="Wang J."/>
            <person name="Li R."/>
            <person name="Fan W."/>
            <person name="Huang Q."/>
            <person name="Zhang J."/>
            <person name="Zhou Y."/>
            <person name="Hu Y."/>
            <person name="Zi S."/>
            <person name="Li J."/>
            <person name="Ni P."/>
            <person name="Zheng H."/>
            <person name="Zhang Y."/>
            <person name="Zhao M."/>
            <person name="Hao Q."/>
            <person name="McDermott J."/>
            <person name="Samudrala R."/>
            <person name="Kristiansen K."/>
            <person name="Wong G.K.-S."/>
        </authorList>
    </citation>
    <scope>NUCLEOTIDE SEQUENCE</scope>
</reference>
<feature type="region of interest" description="Disordered" evidence="1">
    <location>
        <begin position="118"/>
        <end position="179"/>
    </location>
</feature>
<protein>
    <submittedName>
        <fullName evidence="3">Uncharacterized protein</fullName>
    </submittedName>
</protein>
<keyword evidence="2" id="KW-0812">Transmembrane</keyword>
<organism evidence="3">
    <name type="scientific">Oryza sativa subsp. japonica</name>
    <name type="common">Rice</name>
    <dbReference type="NCBI Taxonomy" id="39947"/>
    <lineage>
        <taxon>Eukaryota</taxon>
        <taxon>Viridiplantae</taxon>
        <taxon>Streptophyta</taxon>
        <taxon>Embryophyta</taxon>
        <taxon>Tracheophyta</taxon>
        <taxon>Spermatophyta</taxon>
        <taxon>Magnoliopsida</taxon>
        <taxon>Liliopsida</taxon>
        <taxon>Poales</taxon>
        <taxon>Poaceae</taxon>
        <taxon>BOP clade</taxon>
        <taxon>Oryzoideae</taxon>
        <taxon>Oryzeae</taxon>
        <taxon>Oryzinae</taxon>
        <taxon>Oryza</taxon>
        <taxon>Oryza sativa</taxon>
    </lineage>
</organism>
<evidence type="ECO:0000313" key="3">
    <source>
        <dbReference type="EMBL" id="EEE55795.1"/>
    </source>
</evidence>
<dbReference type="EMBL" id="CM000138">
    <property type="protein sequence ID" value="EEE55795.1"/>
    <property type="molecule type" value="Genomic_DNA"/>
</dbReference>
<feature type="compositionally biased region" description="Basic and acidic residues" evidence="1">
    <location>
        <begin position="7"/>
        <end position="18"/>
    </location>
</feature>
<feature type="compositionally biased region" description="Low complexity" evidence="1">
    <location>
        <begin position="165"/>
        <end position="179"/>
    </location>
</feature>
<dbReference type="AlphaFoldDB" id="B9EVB1"/>